<dbReference type="Pfam" id="PF18962">
    <property type="entry name" value="Por_Secre_tail"/>
    <property type="match status" value="1"/>
</dbReference>
<dbReference type="PROSITE" id="PS50022">
    <property type="entry name" value="FA58C_3"/>
    <property type="match status" value="1"/>
</dbReference>
<protein>
    <submittedName>
        <fullName evidence="2">Discoidin domain-containing protein</fullName>
    </submittedName>
</protein>
<sequence>MNTRWSASVYPQWLEVDLGAVYDISKTEVVCLNDRAYQFTLQSKTTSGGSFTQIVNRSANTKGGSAASPITDNFGPVAARYVRITVTGAADYTGTWASIAELRVFGESTPLVLMARKLPEEKTAEAGLQVYPNPVTAGASTIRYTLPEAAQVQISVFNMNGQTQNILNARQDAGEHTLRWPQSPQPAGVYILRMKAGRMEKQVRLVVAR</sequence>
<feature type="domain" description="F5/8 type C" evidence="1">
    <location>
        <begin position="1"/>
        <end position="107"/>
    </location>
</feature>
<evidence type="ECO:0000313" key="2">
    <source>
        <dbReference type="EMBL" id="WZN42178.1"/>
    </source>
</evidence>
<name>A0ABZ2YQX0_9BACT</name>
<dbReference type="InterPro" id="IPR026444">
    <property type="entry name" value="Secre_tail"/>
</dbReference>
<dbReference type="NCBIfam" id="TIGR04183">
    <property type="entry name" value="Por_Secre_tail"/>
    <property type="match status" value="1"/>
</dbReference>
<dbReference type="Pfam" id="PF00754">
    <property type="entry name" value="F5_F8_type_C"/>
    <property type="match status" value="1"/>
</dbReference>
<gene>
    <name evidence="2" type="ORF">WJU16_03895</name>
</gene>
<evidence type="ECO:0000313" key="3">
    <source>
        <dbReference type="Proteomes" id="UP001485459"/>
    </source>
</evidence>
<organism evidence="2 3">
    <name type="scientific">Chitinophaga pollutisoli</name>
    <dbReference type="NCBI Taxonomy" id="3133966"/>
    <lineage>
        <taxon>Bacteria</taxon>
        <taxon>Pseudomonadati</taxon>
        <taxon>Bacteroidota</taxon>
        <taxon>Chitinophagia</taxon>
        <taxon>Chitinophagales</taxon>
        <taxon>Chitinophagaceae</taxon>
        <taxon>Chitinophaga</taxon>
    </lineage>
</organism>
<proteinExistence type="predicted"/>
<dbReference type="EMBL" id="CP149822">
    <property type="protein sequence ID" value="WZN42178.1"/>
    <property type="molecule type" value="Genomic_DNA"/>
</dbReference>
<accession>A0ABZ2YQX0</accession>
<dbReference type="Gene3D" id="2.60.120.260">
    <property type="entry name" value="Galactose-binding domain-like"/>
    <property type="match status" value="1"/>
</dbReference>
<dbReference type="InterPro" id="IPR000421">
    <property type="entry name" value="FA58C"/>
</dbReference>
<dbReference type="InterPro" id="IPR008979">
    <property type="entry name" value="Galactose-bd-like_sf"/>
</dbReference>
<reference evidence="3" key="1">
    <citation type="submission" date="2024-03" db="EMBL/GenBank/DDBJ databases">
        <title>Chitinophaga horti sp. nov., isolated from garden soil.</title>
        <authorList>
            <person name="Lee D.S."/>
            <person name="Han D.M."/>
            <person name="Baek J.H."/>
            <person name="Choi D.G."/>
            <person name="Jeon J.H."/>
            <person name="Jeon C.O."/>
        </authorList>
    </citation>
    <scope>NUCLEOTIDE SEQUENCE [LARGE SCALE GENOMIC DNA]</scope>
    <source>
        <strain evidence="3">GPA1</strain>
    </source>
</reference>
<keyword evidence="3" id="KW-1185">Reference proteome</keyword>
<dbReference type="Proteomes" id="UP001485459">
    <property type="component" value="Chromosome"/>
</dbReference>
<evidence type="ECO:0000259" key="1">
    <source>
        <dbReference type="PROSITE" id="PS50022"/>
    </source>
</evidence>
<dbReference type="SUPFAM" id="SSF49785">
    <property type="entry name" value="Galactose-binding domain-like"/>
    <property type="match status" value="1"/>
</dbReference>
<dbReference type="Gene3D" id="2.60.40.4070">
    <property type="match status" value="1"/>
</dbReference>